<reference evidence="2 3" key="1">
    <citation type="journal article" date="2021" name="BMC Biol.">
        <title>Horizontally acquired antibacterial genes associated with adaptive radiation of ladybird beetles.</title>
        <authorList>
            <person name="Li H.S."/>
            <person name="Tang X.F."/>
            <person name="Huang Y.H."/>
            <person name="Xu Z.Y."/>
            <person name="Chen M.L."/>
            <person name="Du X.Y."/>
            <person name="Qiu B.Y."/>
            <person name="Chen P.T."/>
            <person name="Zhang W."/>
            <person name="Slipinski A."/>
            <person name="Escalona H.E."/>
            <person name="Waterhouse R.M."/>
            <person name="Zwick A."/>
            <person name="Pang H."/>
        </authorList>
    </citation>
    <scope>NUCLEOTIDE SEQUENCE [LARGE SCALE GENOMIC DNA]</scope>
    <source>
        <strain evidence="2">SYSU2018</strain>
    </source>
</reference>
<sequence length="236" mass="25734">MQSLLICVLVFYFVAIVSGSSLPYDEFELGGSNVTYYCRHSTVGFQACNSDNSQLPSDLIIPQNTTLSNSAFICLNVTYNNTAVKNIEQCAYNLTNGSFCTEFRRTNTIVNCTVAVPATAIQCGSAQCNNSISLPRDLHINSKNQQLDEYVCLSYDNSSSKRYQESLEENNQLEGKQTTQICAHPLKNGDLCLTKPLKNENCTINSPTALNGNTANSVSASLAILSLLISSVLLLK</sequence>
<dbReference type="Proteomes" id="UP001516400">
    <property type="component" value="Unassembled WGS sequence"/>
</dbReference>
<protein>
    <submittedName>
        <fullName evidence="2">Uncharacterized protein</fullName>
    </submittedName>
</protein>
<name>A0ABD2N8P4_9CUCU</name>
<evidence type="ECO:0000256" key="1">
    <source>
        <dbReference type="SAM" id="SignalP"/>
    </source>
</evidence>
<evidence type="ECO:0000313" key="3">
    <source>
        <dbReference type="Proteomes" id="UP001516400"/>
    </source>
</evidence>
<dbReference type="EMBL" id="JABFTP020000062">
    <property type="protein sequence ID" value="KAL3274669.1"/>
    <property type="molecule type" value="Genomic_DNA"/>
</dbReference>
<feature type="signal peptide" evidence="1">
    <location>
        <begin position="1"/>
        <end position="19"/>
    </location>
</feature>
<keyword evidence="1" id="KW-0732">Signal</keyword>
<evidence type="ECO:0000313" key="2">
    <source>
        <dbReference type="EMBL" id="KAL3274669.1"/>
    </source>
</evidence>
<keyword evidence="3" id="KW-1185">Reference proteome</keyword>
<gene>
    <name evidence="2" type="ORF">HHI36_016049</name>
</gene>
<accession>A0ABD2N8P4</accession>
<comment type="caution">
    <text evidence="2">The sequence shown here is derived from an EMBL/GenBank/DDBJ whole genome shotgun (WGS) entry which is preliminary data.</text>
</comment>
<dbReference type="AlphaFoldDB" id="A0ABD2N8P4"/>
<proteinExistence type="predicted"/>
<organism evidence="2 3">
    <name type="scientific">Cryptolaemus montrouzieri</name>
    <dbReference type="NCBI Taxonomy" id="559131"/>
    <lineage>
        <taxon>Eukaryota</taxon>
        <taxon>Metazoa</taxon>
        <taxon>Ecdysozoa</taxon>
        <taxon>Arthropoda</taxon>
        <taxon>Hexapoda</taxon>
        <taxon>Insecta</taxon>
        <taxon>Pterygota</taxon>
        <taxon>Neoptera</taxon>
        <taxon>Endopterygota</taxon>
        <taxon>Coleoptera</taxon>
        <taxon>Polyphaga</taxon>
        <taxon>Cucujiformia</taxon>
        <taxon>Coccinelloidea</taxon>
        <taxon>Coccinellidae</taxon>
        <taxon>Scymninae</taxon>
        <taxon>Scymnini</taxon>
        <taxon>Cryptolaemus</taxon>
    </lineage>
</organism>
<feature type="chain" id="PRO_5044859357" evidence="1">
    <location>
        <begin position="20"/>
        <end position="236"/>
    </location>
</feature>